<dbReference type="Proteomes" id="UP000236340">
    <property type="component" value="Unassembled WGS sequence"/>
</dbReference>
<feature type="transmembrane region" description="Helical" evidence="1">
    <location>
        <begin position="62"/>
        <end position="85"/>
    </location>
</feature>
<evidence type="ECO:0000256" key="1">
    <source>
        <dbReference type="SAM" id="Phobius"/>
    </source>
</evidence>
<keyword evidence="1" id="KW-1133">Transmembrane helix</keyword>
<dbReference type="AlphaFoldDB" id="A0A2K2H8R2"/>
<dbReference type="EMBL" id="PPFX01000024">
    <property type="protein sequence ID" value="PNU19698.1"/>
    <property type="molecule type" value="Genomic_DNA"/>
</dbReference>
<dbReference type="OrthoDB" id="9797308at2"/>
<feature type="transmembrane region" description="Helical" evidence="1">
    <location>
        <begin position="178"/>
        <end position="196"/>
    </location>
</feature>
<feature type="domain" description="Nucleoside transporter/FeoB GTPase Gate" evidence="2">
    <location>
        <begin position="21"/>
        <end position="105"/>
    </location>
</feature>
<keyword evidence="1" id="KW-0812">Transmembrane</keyword>
<feature type="transmembrane region" description="Helical" evidence="1">
    <location>
        <begin position="122"/>
        <end position="144"/>
    </location>
</feature>
<protein>
    <recommendedName>
        <fullName evidence="2">Nucleoside transporter/FeoB GTPase Gate domain-containing protein</fullName>
    </recommendedName>
</protein>
<feature type="transmembrane region" description="Helical" evidence="1">
    <location>
        <begin position="91"/>
        <end position="110"/>
    </location>
</feature>
<evidence type="ECO:0000313" key="4">
    <source>
        <dbReference type="Proteomes" id="UP000236340"/>
    </source>
</evidence>
<keyword evidence="1" id="KW-0472">Membrane</keyword>
<accession>A0A2K2H8R2</accession>
<evidence type="ECO:0000313" key="3">
    <source>
        <dbReference type="EMBL" id="PNU19698.1"/>
    </source>
</evidence>
<dbReference type="InterPro" id="IPR011642">
    <property type="entry name" value="Gate_dom"/>
</dbReference>
<feature type="transmembrane region" description="Helical" evidence="1">
    <location>
        <begin position="25"/>
        <end position="50"/>
    </location>
</feature>
<name>A0A2K2H8R2_9BACT</name>
<comment type="caution">
    <text evidence="3">The sequence shown here is derived from an EMBL/GenBank/DDBJ whole genome shotgun (WGS) entry which is preliminary data.</text>
</comment>
<sequence>MKKFLGTLKTLLQESGSLYLELLKVMVPVMILVRLAVEFGAIDLVGKIVAPVMSLVGLPGEMGFVWVTALLVNIYAAAAALLTLLPSVPLSIAQATVLGAMILIAHSLPVEQRIAQKAGAGFLFTLVLRLAAALVYGVLLNLVYNGFAGMQQPAQVVFLQLTPPAADWGTWALTGLKSLWSIFWIITVLLAGLRLLDRAGITPLLARALTPLLRLMGIGSSATSMTVTGSLLGISYGGALILREVRTGKVSAGDVFLSLCFMCICHSLIEDTLFVMAFGGHWSGLLVGRFLFALLVTTLLARIVVRMPGRTVERFLFGRAAALSGSENP</sequence>
<feature type="transmembrane region" description="Helical" evidence="1">
    <location>
        <begin position="250"/>
        <end position="269"/>
    </location>
</feature>
<gene>
    <name evidence="3" type="ORF">C2E25_10910</name>
</gene>
<evidence type="ECO:0000259" key="2">
    <source>
        <dbReference type="Pfam" id="PF07670"/>
    </source>
</evidence>
<dbReference type="RefSeq" id="WP_103115771.1">
    <property type="nucleotide sequence ID" value="NZ_PPFX01000024.1"/>
</dbReference>
<dbReference type="Pfam" id="PF07670">
    <property type="entry name" value="Gate"/>
    <property type="match status" value="1"/>
</dbReference>
<reference evidence="3 4" key="1">
    <citation type="journal article" date="2018" name="Genome Announc.">
        <title>Genome Sequence of Geothermobacter sp. HR-1 Iron Reducer from the Loihi Seamount.</title>
        <authorList>
            <person name="Smith H."/>
            <person name="Abuyen K."/>
            <person name="Tremblay J."/>
            <person name="Savalia P."/>
            <person name="Perez-Rodriguez I."/>
            <person name="Emerson D."/>
            <person name="Tully B."/>
            <person name="Amend J."/>
        </authorList>
    </citation>
    <scope>NUCLEOTIDE SEQUENCE [LARGE SCALE GENOMIC DNA]</scope>
    <source>
        <strain evidence="3 4">HR-1</strain>
    </source>
</reference>
<feature type="transmembrane region" description="Helical" evidence="1">
    <location>
        <begin position="281"/>
        <end position="305"/>
    </location>
</feature>
<proteinExistence type="predicted"/>
<organism evidence="3 4">
    <name type="scientific">Geothermobacter hydrogeniphilus</name>
    <dbReference type="NCBI Taxonomy" id="1969733"/>
    <lineage>
        <taxon>Bacteria</taxon>
        <taxon>Pseudomonadati</taxon>
        <taxon>Thermodesulfobacteriota</taxon>
        <taxon>Desulfuromonadia</taxon>
        <taxon>Desulfuromonadales</taxon>
        <taxon>Geothermobacteraceae</taxon>
        <taxon>Geothermobacter</taxon>
    </lineage>
</organism>